<keyword evidence="1" id="KW-1185">Reference proteome</keyword>
<proteinExistence type="predicted"/>
<name>A0A1I7WDA7_HETBA</name>
<dbReference type="AlphaFoldDB" id="A0A1I7WDA7"/>
<protein>
    <submittedName>
        <fullName evidence="2">Reverse transcriptase</fullName>
    </submittedName>
</protein>
<dbReference type="WBParaSite" id="Hba_02698">
    <property type="protein sequence ID" value="Hba_02698"/>
    <property type="gene ID" value="Hba_02698"/>
</dbReference>
<dbReference type="Proteomes" id="UP000095283">
    <property type="component" value="Unplaced"/>
</dbReference>
<sequence length="206" mass="22756">MGTSLILLVPISRDQSITHKVSAMIHLQIPSIPQYSTDDSHLLGIPRSREIITIPYPVSTVYQYLSAMEGPRACSPEHLRASQTCYRSISLSQTYISGHYLSHKSLHQLRTAMHHQPTKSRKSFQSVNPNGVRFSPAGSTPGGALPSISLSFNGIVYGRYLIAFEPLTFTFLANAFALGRPPAVHEFHLSRRDTNAPELSLLTINS</sequence>
<organism evidence="1 2">
    <name type="scientific">Heterorhabditis bacteriophora</name>
    <name type="common">Entomopathogenic nematode worm</name>
    <dbReference type="NCBI Taxonomy" id="37862"/>
    <lineage>
        <taxon>Eukaryota</taxon>
        <taxon>Metazoa</taxon>
        <taxon>Ecdysozoa</taxon>
        <taxon>Nematoda</taxon>
        <taxon>Chromadorea</taxon>
        <taxon>Rhabditida</taxon>
        <taxon>Rhabditina</taxon>
        <taxon>Rhabditomorpha</taxon>
        <taxon>Strongyloidea</taxon>
        <taxon>Heterorhabditidae</taxon>
        <taxon>Heterorhabditis</taxon>
    </lineage>
</organism>
<evidence type="ECO:0000313" key="2">
    <source>
        <dbReference type="WBParaSite" id="Hba_02698"/>
    </source>
</evidence>
<evidence type="ECO:0000313" key="1">
    <source>
        <dbReference type="Proteomes" id="UP000095283"/>
    </source>
</evidence>
<accession>A0A1I7WDA7</accession>
<reference evidence="2" key="1">
    <citation type="submission" date="2016-11" db="UniProtKB">
        <authorList>
            <consortium name="WormBaseParasite"/>
        </authorList>
    </citation>
    <scope>IDENTIFICATION</scope>
</reference>